<organism evidence="1 2">
    <name type="scientific">Streptosporangium brasiliense</name>
    <dbReference type="NCBI Taxonomy" id="47480"/>
    <lineage>
        <taxon>Bacteria</taxon>
        <taxon>Bacillati</taxon>
        <taxon>Actinomycetota</taxon>
        <taxon>Actinomycetes</taxon>
        <taxon>Streptosporangiales</taxon>
        <taxon>Streptosporangiaceae</taxon>
        <taxon>Streptosporangium</taxon>
    </lineage>
</organism>
<evidence type="ECO:0008006" key="3">
    <source>
        <dbReference type="Google" id="ProtNLM"/>
    </source>
</evidence>
<evidence type="ECO:0000313" key="2">
    <source>
        <dbReference type="Proteomes" id="UP001230426"/>
    </source>
</evidence>
<protein>
    <recommendedName>
        <fullName evidence="3">Transposase</fullName>
    </recommendedName>
</protein>
<comment type="caution">
    <text evidence="1">The sequence shown here is derived from an EMBL/GenBank/DDBJ whole genome shotgun (WGS) entry which is preliminary data.</text>
</comment>
<dbReference type="Proteomes" id="UP001230426">
    <property type="component" value="Unassembled WGS sequence"/>
</dbReference>
<sequence>MPLWVSDVEPGSIHDITAACAHALPALYPACARGLPVLADP</sequence>
<name>A0ABT9RGA3_9ACTN</name>
<gene>
    <name evidence="1" type="ORF">J2S55_007555</name>
</gene>
<keyword evidence="2" id="KW-1185">Reference proteome</keyword>
<reference evidence="1 2" key="1">
    <citation type="submission" date="2023-07" db="EMBL/GenBank/DDBJ databases">
        <title>Sequencing the genomes of 1000 actinobacteria strains.</title>
        <authorList>
            <person name="Klenk H.-P."/>
        </authorList>
    </citation>
    <scope>NUCLEOTIDE SEQUENCE [LARGE SCALE GENOMIC DNA]</scope>
    <source>
        <strain evidence="1 2">DSM 44109</strain>
    </source>
</reference>
<dbReference type="EMBL" id="JAUSRB010000002">
    <property type="protein sequence ID" value="MDP9868289.1"/>
    <property type="molecule type" value="Genomic_DNA"/>
</dbReference>
<evidence type="ECO:0000313" key="1">
    <source>
        <dbReference type="EMBL" id="MDP9868289.1"/>
    </source>
</evidence>
<dbReference type="RefSeq" id="WP_370879734.1">
    <property type="nucleotide sequence ID" value="NZ_JAUSRB010000002.1"/>
</dbReference>
<accession>A0ABT9RGA3</accession>
<proteinExistence type="predicted"/>